<keyword evidence="2 10" id="KW-0285">Flavoprotein</keyword>
<dbReference type="PRINTS" id="PR00368">
    <property type="entry name" value="FADPNR"/>
</dbReference>
<evidence type="ECO:0000256" key="8">
    <source>
        <dbReference type="PIRSR" id="PIRSR000350-3"/>
    </source>
</evidence>
<dbReference type="FunFam" id="3.30.390.30:FF:000001">
    <property type="entry name" value="Dihydrolipoyl dehydrogenase"/>
    <property type="match status" value="1"/>
</dbReference>
<evidence type="ECO:0000259" key="11">
    <source>
        <dbReference type="Pfam" id="PF02852"/>
    </source>
</evidence>
<dbReference type="Pfam" id="PF02852">
    <property type="entry name" value="Pyr_redox_dim"/>
    <property type="match status" value="1"/>
</dbReference>
<dbReference type="PANTHER" id="PTHR43014">
    <property type="entry name" value="MERCURIC REDUCTASE"/>
    <property type="match status" value="1"/>
</dbReference>
<dbReference type="Gene3D" id="3.30.390.30">
    <property type="match status" value="1"/>
</dbReference>
<dbReference type="InterPro" id="IPR036188">
    <property type="entry name" value="FAD/NAD-bd_sf"/>
</dbReference>
<dbReference type="SUPFAM" id="SSF55424">
    <property type="entry name" value="FAD/NAD-linked reductases, dimerisation (C-terminal) domain"/>
    <property type="match status" value="1"/>
</dbReference>
<evidence type="ECO:0000256" key="9">
    <source>
        <dbReference type="PIRSR" id="PIRSR000350-4"/>
    </source>
</evidence>
<evidence type="ECO:0000256" key="6">
    <source>
        <dbReference type="ARBA" id="ARBA00023157"/>
    </source>
</evidence>
<comment type="cofactor">
    <cofactor evidence="8">
        <name>FAD</name>
        <dbReference type="ChEBI" id="CHEBI:57692"/>
    </cofactor>
    <text evidence="8">Binds 1 FAD per subunit.</text>
</comment>
<sequence>MERIETDILVIGAGSGGLSVAAGAVQMGARVVLLESGRMGGDCLNYGCVPSKALLASAKAAHQQAHAAAFGVADQAPQVDPGAVNDHVRDVIAGIEPHDSQERFEELGVRVIREHGLFVSASEVEAGGHVIAARRIVLATGSSPLVPPIPGLDGVPFETNETLFDRRERPEHLLILGGGPIGMEMAQAHARLGSKVTVIEGARALGKDDPEAAALVLDHLRAEGVEIAEGAMAAAVRGKAGAIEIEAEDGRTFRGTHLLVALGRTPNTEGLNLEAAGIETTKAGIKVDAGLRTTNRRVYSIGDIAGGMQFTHAAGYQAGVVIRSILFGLPSKARTAHIPWATYTDPELAQVGLTEAQARDTHGDRLEVARFDYDGNDRARAERRMAGFAKVMMVRGRPVGVTIVGHQAGELIGLWSLVLANNLKMSQVAAMVAPYPTMGELNKRVAGAYFSPRLFESPMVKRVVGFVQRWIP</sequence>
<feature type="binding site" evidence="8">
    <location>
        <begin position="177"/>
        <end position="184"/>
    </location>
    <ligand>
        <name>NAD(+)</name>
        <dbReference type="ChEBI" id="CHEBI:57540"/>
    </ligand>
</feature>
<dbReference type="SUPFAM" id="SSF51905">
    <property type="entry name" value="FAD/NAD(P)-binding domain"/>
    <property type="match status" value="1"/>
</dbReference>
<keyword evidence="4" id="KW-0521">NADP</keyword>
<feature type="binding site" evidence="8">
    <location>
        <position position="52"/>
    </location>
    <ligand>
        <name>FAD</name>
        <dbReference type="ChEBI" id="CHEBI:57692"/>
    </ligand>
</feature>
<reference evidence="13 14" key="1">
    <citation type="submission" date="2016-10" db="EMBL/GenBank/DDBJ databases">
        <authorList>
            <person name="de Groot N.N."/>
        </authorList>
    </citation>
    <scope>NUCLEOTIDE SEQUENCE [LARGE SCALE GENOMIC DNA]</scope>
    <source>
        <strain evidence="13 14">DSM 29340</strain>
    </source>
</reference>
<dbReference type="AlphaFoldDB" id="A0A1H7DW02"/>
<gene>
    <name evidence="13" type="ORF">SAMN05444007_11557</name>
</gene>
<dbReference type="PRINTS" id="PR00411">
    <property type="entry name" value="PNDRDTASEI"/>
</dbReference>
<dbReference type="PROSITE" id="PS00076">
    <property type="entry name" value="PYRIDINE_REDOX_1"/>
    <property type="match status" value="1"/>
</dbReference>
<evidence type="ECO:0000313" key="13">
    <source>
        <dbReference type="EMBL" id="SEK05916.1"/>
    </source>
</evidence>
<feature type="disulfide bond" description="Redox-active" evidence="9">
    <location>
        <begin position="43"/>
        <end position="48"/>
    </location>
</feature>
<evidence type="ECO:0000256" key="4">
    <source>
        <dbReference type="ARBA" id="ARBA00022857"/>
    </source>
</evidence>
<evidence type="ECO:0000256" key="1">
    <source>
        <dbReference type="ARBA" id="ARBA00007532"/>
    </source>
</evidence>
<comment type="similarity">
    <text evidence="1 10">Belongs to the class-I pyridine nucleotide-disulfide oxidoreductase family.</text>
</comment>
<keyword evidence="8" id="KW-0547">Nucleotide-binding</keyword>
<evidence type="ECO:0000256" key="2">
    <source>
        <dbReference type="ARBA" id="ARBA00022630"/>
    </source>
</evidence>
<dbReference type="STRING" id="1227549.SAMN05444007_11557"/>
<feature type="binding site" evidence="8">
    <location>
        <begin position="140"/>
        <end position="142"/>
    </location>
    <ligand>
        <name>FAD</name>
        <dbReference type="ChEBI" id="CHEBI:57692"/>
    </ligand>
</feature>
<evidence type="ECO:0000256" key="5">
    <source>
        <dbReference type="ARBA" id="ARBA00023002"/>
    </source>
</evidence>
<accession>A0A1H7DW02</accession>
<keyword evidence="3 8" id="KW-0274">FAD</keyword>
<dbReference type="PANTHER" id="PTHR43014:SF2">
    <property type="entry name" value="MERCURIC REDUCTASE"/>
    <property type="match status" value="1"/>
</dbReference>
<dbReference type="InterPro" id="IPR023753">
    <property type="entry name" value="FAD/NAD-binding_dom"/>
</dbReference>
<protein>
    <submittedName>
        <fullName evidence="13">Pyruvate/2-oxoglutarate dehydrogenase complex, dihydrolipoamide dehydrogenase (E3) component</fullName>
    </submittedName>
</protein>
<dbReference type="GO" id="GO:0050660">
    <property type="term" value="F:flavin adenine dinucleotide binding"/>
    <property type="evidence" value="ECO:0007669"/>
    <property type="project" value="TreeGrafter"/>
</dbReference>
<feature type="binding site" evidence="8">
    <location>
        <position position="263"/>
    </location>
    <ligand>
        <name>NAD(+)</name>
        <dbReference type="ChEBI" id="CHEBI:57540"/>
    </ligand>
</feature>
<keyword evidence="14" id="KW-1185">Reference proteome</keyword>
<evidence type="ECO:0000256" key="7">
    <source>
        <dbReference type="ARBA" id="ARBA00023284"/>
    </source>
</evidence>
<proteinExistence type="inferred from homology"/>
<feature type="binding site" evidence="8">
    <location>
        <position position="116"/>
    </location>
    <ligand>
        <name>FAD</name>
        <dbReference type="ChEBI" id="CHEBI:57692"/>
    </ligand>
</feature>
<dbReference type="Proteomes" id="UP000199379">
    <property type="component" value="Unassembled WGS sequence"/>
</dbReference>
<feature type="domain" description="FAD/NAD(P)-binding" evidence="12">
    <location>
        <begin position="7"/>
        <end position="318"/>
    </location>
</feature>
<feature type="domain" description="Pyridine nucleotide-disulphide oxidoreductase dimerisation" evidence="11">
    <location>
        <begin position="338"/>
        <end position="441"/>
    </location>
</feature>
<dbReference type="Gene3D" id="3.50.50.60">
    <property type="entry name" value="FAD/NAD(P)-binding domain"/>
    <property type="match status" value="2"/>
</dbReference>
<evidence type="ECO:0000256" key="10">
    <source>
        <dbReference type="RuleBase" id="RU003691"/>
    </source>
</evidence>
<organism evidence="13 14">
    <name type="scientific">Cribrihabitans marinus</name>
    <dbReference type="NCBI Taxonomy" id="1227549"/>
    <lineage>
        <taxon>Bacteria</taxon>
        <taxon>Pseudomonadati</taxon>
        <taxon>Pseudomonadota</taxon>
        <taxon>Alphaproteobacteria</taxon>
        <taxon>Rhodobacterales</taxon>
        <taxon>Paracoccaceae</taxon>
        <taxon>Cribrihabitans</taxon>
    </lineage>
</organism>
<dbReference type="PIRSF" id="PIRSF000350">
    <property type="entry name" value="Mercury_reductase_MerA"/>
    <property type="match status" value="1"/>
</dbReference>
<dbReference type="Pfam" id="PF07992">
    <property type="entry name" value="Pyr_redox_2"/>
    <property type="match status" value="1"/>
</dbReference>
<dbReference type="GO" id="GO:0016668">
    <property type="term" value="F:oxidoreductase activity, acting on a sulfur group of donors, NAD(P) as acceptor"/>
    <property type="evidence" value="ECO:0007669"/>
    <property type="project" value="InterPro"/>
</dbReference>
<dbReference type="InterPro" id="IPR016156">
    <property type="entry name" value="FAD/NAD-linked_Rdtase_dimer_sf"/>
</dbReference>
<dbReference type="InterPro" id="IPR004099">
    <property type="entry name" value="Pyr_nucl-diS_OxRdtase_dimer"/>
</dbReference>
<name>A0A1H7DW02_9RHOB</name>
<keyword evidence="6" id="KW-1015">Disulfide bond</keyword>
<dbReference type="OrthoDB" id="9776382at2"/>
<dbReference type="EMBL" id="FNYD01000015">
    <property type="protein sequence ID" value="SEK05916.1"/>
    <property type="molecule type" value="Genomic_DNA"/>
</dbReference>
<dbReference type="InterPro" id="IPR001100">
    <property type="entry name" value="Pyr_nuc-diS_OxRdtase"/>
</dbReference>
<dbReference type="GO" id="GO:0003955">
    <property type="term" value="F:NAD(P)H dehydrogenase (quinone) activity"/>
    <property type="evidence" value="ECO:0007669"/>
    <property type="project" value="TreeGrafter"/>
</dbReference>
<feature type="binding site" evidence="8">
    <location>
        <position position="200"/>
    </location>
    <ligand>
        <name>NAD(+)</name>
        <dbReference type="ChEBI" id="CHEBI:57540"/>
    </ligand>
</feature>
<keyword evidence="13" id="KW-0670">Pyruvate</keyword>
<keyword evidence="5 10" id="KW-0560">Oxidoreductase</keyword>
<dbReference type="RefSeq" id="WP_092371100.1">
    <property type="nucleotide sequence ID" value="NZ_BMGV01000014.1"/>
</dbReference>
<keyword evidence="7 10" id="KW-0676">Redox-active center</keyword>
<feature type="binding site" evidence="8">
    <location>
        <position position="303"/>
    </location>
    <ligand>
        <name>FAD</name>
        <dbReference type="ChEBI" id="CHEBI:57692"/>
    </ligand>
</feature>
<keyword evidence="8" id="KW-0520">NAD</keyword>
<dbReference type="InterPro" id="IPR012999">
    <property type="entry name" value="Pyr_OxRdtase_I_AS"/>
</dbReference>
<evidence type="ECO:0000313" key="14">
    <source>
        <dbReference type="Proteomes" id="UP000199379"/>
    </source>
</evidence>
<evidence type="ECO:0000256" key="3">
    <source>
        <dbReference type="ARBA" id="ARBA00022827"/>
    </source>
</evidence>
<evidence type="ECO:0000259" key="12">
    <source>
        <dbReference type="Pfam" id="PF07992"/>
    </source>
</evidence>